<feature type="domain" description="DUF6923" evidence="3">
    <location>
        <begin position="171"/>
        <end position="416"/>
    </location>
</feature>
<name>A0A849HJB2_9MICO</name>
<dbReference type="InterPro" id="IPR047589">
    <property type="entry name" value="DUF11_rpt"/>
</dbReference>
<dbReference type="RefSeq" id="WP_171244380.1">
    <property type="nucleotide sequence ID" value="NZ_JABEPQ010000003.1"/>
</dbReference>
<dbReference type="InterPro" id="IPR013783">
    <property type="entry name" value="Ig-like_fold"/>
</dbReference>
<evidence type="ECO:0000313" key="4">
    <source>
        <dbReference type="EMBL" id="NNM47259.1"/>
    </source>
</evidence>
<reference evidence="4 5" key="1">
    <citation type="submission" date="2020-04" db="EMBL/GenBank/DDBJ databases">
        <title>Knoellia sp. isolate from air conditioner.</title>
        <authorList>
            <person name="Chea S."/>
            <person name="Kim D.-U."/>
        </authorList>
    </citation>
    <scope>NUCLEOTIDE SEQUENCE [LARGE SCALE GENOMIC DNA]</scope>
    <source>
        <strain evidence="4 5">DB2414S</strain>
    </source>
</reference>
<dbReference type="Pfam" id="PF21959">
    <property type="entry name" value="DUF6923"/>
    <property type="match status" value="1"/>
</dbReference>
<feature type="domain" description="DUF11" evidence="1">
    <location>
        <begin position="422"/>
        <end position="538"/>
    </location>
</feature>
<dbReference type="SUPFAM" id="SSF63825">
    <property type="entry name" value="YWTD domain"/>
    <property type="match status" value="1"/>
</dbReference>
<dbReference type="NCBIfam" id="TIGR01451">
    <property type="entry name" value="B_ant_repeat"/>
    <property type="match status" value="1"/>
</dbReference>
<dbReference type="Pfam" id="PF17802">
    <property type="entry name" value="SpaA"/>
    <property type="match status" value="1"/>
</dbReference>
<dbReference type="Gene3D" id="2.60.40.10">
    <property type="entry name" value="Immunoglobulins"/>
    <property type="match status" value="1"/>
</dbReference>
<evidence type="ECO:0000259" key="1">
    <source>
        <dbReference type="Pfam" id="PF01345"/>
    </source>
</evidence>
<evidence type="ECO:0000259" key="2">
    <source>
        <dbReference type="Pfam" id="PF17802"/>
    </source>
</evidence>
<dbReference type="Pfam" id="PF01345">
    <property type="entry name" value="DUF11"/>
    <property type="match status" value="1"/>
</dbReference>
<protein>
    <submittedName>
        <fullName evidence="4">DUF11 domain-containing protein</fullName>
    </submittedName>
</protein>
<accession>A0A849HJB2</accession>
<keyword evidence="5" id="KW-1185">Reference proteome</keyword>
<proteinExistence type="predicted"/>
<dbReference type="InterPro" id="IPR001434">
    <property type="entry name" value="OmcB-like_DUF11"/>
</dbReference>
<evidence type="ECO:0000313" key="5">
    <source>
        <dbReference type="Proteomes" id="UP000588586"/>
    </source>
</evidence>
<dbReference type="GO" id="GO:0005975">
    <property type="term" value="P:carbohydrate metabolic process"/>
    <property type="evidence" value="ECO:0007669"/>
    <property type="project" value="UniProtKB-ARBA"/>
</dbReference>
<feature type="domain" description="SpaA-like prealbumin fold" evidence="2">
    <location>
        <begin position="1140"/>
        <end position="1215"/>
    </location>
</feature>
<dbReference type="InterPro" id="IPR041033">
    <property type="entry name" value="SpaA_PFL_dom_1"/>
</dbReference>
<sequence>MRRVVAARTVVAAGLAFLWVLVAALSSPSIDVLAPAMAANPTTSADGRLSLGVTATPSTVTQGGSVTYTYTVKNLTAGTTLRPGSPAINDPSCSPITPTATNLAPGASQTFTCTTTRNQTTTSTASARYTYTYTCNVFFTCTGTSTVSQAVTVQVTATSLVPIDCTSPTFWVAQNKPTTNPYTTLFQQYTTSTSSDFIPADSQTTWGYNALAYNPADHYLYAVSNWNSGSVTLANHLLRIDGSGTIQDLGAIDNIATADRAAGTLTGTGGINAGAISGGDFYFSNMSTTGAIYTINLASVPAVPSVPPANVSATKFYDGSAIPRTNDFAFVDSKLYGINNSSSTLYAFDTTTKTWSSVANTGLPSDIYGAAWTYGNGNLGFDANTQNKMAQVTTAGAVVSSRTGPTSGNNDGASCVDNNNVDLAVLKTATPTVAPSGTVTFTLTVTNNGPGISSGGFVTDVVPSAYTGVTVDKTAYPNCAVSGNTVTCQNGVLNPGDSYDVQITAKAPGTTQCITNSATVTGSNEADPVPANNTSSAQTCISDAKIDVAKAAGGATVTGPDGNGNYTASYTVTVRNTGTGTIAGLYGPLVDTPAFSSGVSIVSFSWAGGPTGAPATAVTADATGSYTFGTAGTSINSGGVHIYTVTVVVKQAPTASSTLTLCNGTAGNGLYNTVGADGESASASTTNNSACVNPAPAINVVKNVRLASGSGNGVDSLTVNRGDQVVYVYAVSLPTGYTEPVRTVTVTDDKLGSISGLASPAGYKSGDTNTNNQLDPGETWLYWSAATAPANSVDNVGTATGTGLTTNRSATATDTAHLTVLFPTLDVAKTAGALTGPDANGVYTAAYTVTVSNTGTGAGSYGPVTDTLGFDPNLTPKTATWTKGAATGTTTFGATGPFTFTVGPNGTTALAAGATDTYAVSVTFTYSGASAAALCGGPGTGLYNSVALPTGQESNTSNNSACTAPPPRFGIQKLAQGGTAGGTGTSVQTAADGTASVTYTVIVTNTGSVAAKHPAITDSVTLPTGFAVTSVTVGGTAQTLTGGSFAIPASAATIAPGGTASYSIVVNGKAADLTAVDWTKAATCNTTGGGTPSAGGFFNLVSMVGDSDGSANNDACAPVTKPTQVVKVNKLGTTCAGGATTCPLPGATFAIYATDPSQAGATPIANGITADVTGGAAFTSAALAYPGTYWLVETKSPGGYELLAQPIRFTLGSSGITLVGAPTSVMLAPGSTTTIQVVDSKAGRLPAAGGHGPLRTTLLGLLIVALGAAYTRRPSGRRAPGLTS</sequence>
<dbReference type="InterPro" id="IPR054215">
    <property type="entry name" value="DUF6923"/>
</dbReference>
<evidence type="ECO:0000259" key="3">
    <source>
        <dbReference type="Pfam" id="PF21959"/>
    </source>
</evidence>
<organism evidence="4 5">
    <name type="scientific">Knoellia koreensis</name>
    <dbReference type="NCBI Taxonomy" id="2730921"/>
    <lineage>
        <taxon>Bacteria</taxon>
        <taxon>Bacillati</taxon>
        <taxon>Actinomycetota</taxon>
        <taxon>Actinomycetes</taxon>
        <taxon>Micrococcales</taxon>
        <taxon>Intrasporangiaceae</taxon>
        <taxon>Knoellia</taxon>
    </lineage>
</organism>
<comment type="caution">
    <text evidence="4">The sequence shown here is derived from an EMBL/GenBank/DDBJ whole genome shotgun (WGS) entry which is preliminary data.</text>
</comment>
<gene>
    <name evidence="4" type="ORF">HJG52_14765</name>
</gene>
<dbReference type="Proteomes" id="UP000588586">
    <property type="component" value="Unassembled WGS sequence"/>
</dbReference>
<dbReference type="EMBL" id="JABEPQ010000003">
    <property type="protein sequence ID" value="NNM47259.1"/>
    <property type="molecule type" value="Genomic_DNA"/>
</dbReference>